<feature type="region of interest" description="Disordered" evidence="2">
    <location>
        <begin position="418"/>
        <end position="441"/>
    </location>
</feature>
<feature type="compositionally biased region" description="Low complexity" evidence="2">
    <location>
        <begin position="260"/>
        <end position="302"/>
    </location>
</feature>
<dbReference type="GO" id="GO:0008270">
    <property type="term" value="F:zinc ion binding"/>
    <property type="evidence" value="ECO:0007669"/>
    <property type="project" value="UniProtKB-KW"/>
</dbReference>
<feature type="region of interest" description="Disordered" evidence="2">
    <location>
        <begin position="1"/>
        <end position="53"/>
    </location>
</feature>
<dbReference type="SMART" id="SM00343">
    <property type="entry name" value="ZnF_C2HC"/>
    <property type="match status" value="1"/>
</dbReference>
<feature type="region of interest" description="Disordered" evidence="2">
    <location>
        <begin position="320"/>
        <end position="345"/>
    </location>
</feature>
<dbReference type="PROSITE" id="PS50158">
    <property type="entry name" value="ZF_CCHC"/>
    <property type="match status" value="1"/>
</dbReference>
<sequence length="441" mass="50230">MAGRQRRGQNEHVPPPPPPPTLQELMAQQNEILRQLAQRQPPPQHYGGGDHQRHPAAATYQEFLSTQPPLFTRAEDPLDADVWLRVVESKFPLLHGVCSEVTKVRFATQQLRGPARTWWDHFLAMQPEDREVEWREFKAAFRGHHIPAGIMDRKLNEFLALTQGNRTVLQYAQAFNDLCQYAGYHADTDEKKRDRFRRGLSTKLRDRLNTVRANSYNELVNMAISQEDCITARQAEKKRKTPVAGPSAQPQRFRIVSDTQGRGPQQQQGRWVIRPQQQQQQQQAPNRNQFPAQRNNQQQQYRQANDNRCFTCGNTGHYAKNCPRNQQRQGQNVNQNQGKRQKVQVRQGRLNFTTMADIPEGAPVMTDCNLADGEYILVPEQGAAQEVAPDPAPEPAPEDLPATALEGSLEEMVAGITWPTTLPPGWTVEWDPASAEEEHEE</sequence>
<dbReference type="PANTHER" id="PTHR34482:SF36">
    <property type="entry name" value="RETROTRANSPOSON GAG DOMAIN-CONTAINING PROTEIN"/>
    <property type="match status" value="1"/>
</dbReference>
<dbReference type="InterPro" id="IPR036875">
    <property type="entry name" value="Znf_CCHC_sf"/>
</dbReference>
<feature type="domain" description="CCHC-type" evidence="3">
    <location>
        <begin position="308"/>
        <end position="324"/>
    </location>
</feature>
<reference evidence="4" key="1">
    <citation type="journal article" date="2009" name="PLoS Genet.">
        <title>Sequencing, mapping, and analysis of 27,455 maize full-length cDNAs.</title>
        <authorList>
            <person name="Soderlund C."/>
            <person name="Descour A."/>
            <person name="Kudrna D."/>
            <person name="Bomhoff M."/>
            <person name="Boyd L."/>
            <person name="Currie J."/>
            <person name="Angelova A."/>
            <person name="Collura K."/>
            <person name="Wissotski M."/>
            <person name="Ashley E."/>
            <person name="Morrow D."/>
            <person name="Fernandes J."/>
            <person name="Walbot V."/>
            <person name="Yu Y."/>
        </authorList>
    </citation>
    <scope>NUCLEOTIDE SEQUENCE</scope>
    <source>
        <strain evidence="4">B73</strain>
    </source>
</reference>
<dbReference type="PANTHER" id="PTHR34482">
    <property type="entry name" value="DNA DAMAGE-INDUCIBLE PROTEIN 1-LIKE"/>
    <property type="match status" value="1"/>
</dbReference>
<feature type="compositionally biased region" description="Low complexity" evidence="2">
    <location>
        <begin position="324"/>
        <end position="345"/>
    </location>
</feature>
<evidence type="ECO:0000313" key="4">
    <source>
        <dbReference type="EMBL" id="ACF83349.1"/>
    </source>
</evidence>
<name>B4FMK6_MAIZE</name>
<dbReference type="Pfam" id="PF00098">
    <property type="entry name" value="zf-CCHC"/>
    <property type="match status" value="1"/>
</dbReference>
<feature type="region of interest" description="Disordered" evidence="2">
    <location>
        <begin position="235"/>
        <end position="302"/>
    </location>
</feature>
<protein>
    <recommendedName>
        <fullName evidence="3">CCHC-type domain-containing protein</fullName>
    </recommendedName>
</protein>
<accession>B4FMK6</accession>
<proteinExistence type="evidence at transcript level"/>
<dbReference type="InterPro" id="IPR005162">
    <property type="entry name" value="Retrotrans_gag_dom"/>
</dbReference>
<evidence type="ECO:0000259" key="3">
    <source>
        <dbReference type="PROSITE" id="PS50158"/>
    </source>
</evidence>
<dbReference type="GO" id="GO:0003676">
    <property type="term" value="F:nucleic acid binding"/>
    <property type="evidence" value="ECO:0007669"/>
    <property type="project" value="InterPro"/>
</dbReference>
<keyword evidence="1" id="KW-0863">Zinc-finger</keyword>
<dbReference type="InterPro" id="IPR001878">
    <property type="entry name" value="Znf_CCHC"/>
</dbReference>
<dbReference type="AlphaFoldDB" id="B4FMK6"/>
<dbReference type="Pfam" id="PF03732">
    <property type="entry name" value="Retrotrans_gag"/>
    <property type="match status" value="1"/>
</dbReference>
<organism evidence="4">
    <name type="scientific">Zea mays</name>
    <name type="common">Maize</name>
    <dbReference type="NCBI Taxonomy" id="4577"/>
    <lineage>
        <taxon>Eukaryota</taxon>
        <taxon>Viridiplantae</taxon>
        <taxon>Streptophyta</taxon>
        <taxon>Embryophyta</taxon>
        <taxon>Tracheophyta</taxon>
        <taxon>Spermatophyta</taxon>
        <taxon>Magnoliopsida</taxon>
        <taxon>Liliopsida</taxon>
        <taxon>Poales</taxon>
        <taxon>Poaceae</taxon>
        <taxon>PACMAD clade</taxon>
        <taxon>Panicoideae</taxon>
        <taxon>Andropogonodae</taxon>
        <taxon>Andropogoneae</taxon>
        <taxon>Tripsacinae</taxon>
        <taxon>Zea</taxon>
    </lineage>
</organism>
<evidence type="ECO:0000256" key="2">
    <source>
        <dbReference type="SAM" id="MobiDB-lite"/>
    </source>
</evidence>
<dbReference type="SUPFAM" id="SSF57756">
    <property type="entry name" value="Retrovirus zinc finger-like domains"/>
    <property type="match status" value="1"/>
</dbReference>
<dbReference type="EMBL" id="BT038344">
    <property type="protein sequence ID" value="ACF83349.1"/>
    <property type="molecule type" value="mRNA"/>
</dbReference>
<keyword evidence="1" id="KW-0479">Metal-binding</keyword>
<dbReference type="Gene3D" id="4.10.60.10">
    <property type="entry name" value="Zinc finger, CCHC-type"/>
    <property type="match status" value="1"/>
</dbReference>
<keyword evidence="1" id="KW-0862">Zinc</keyword>
<evidence type="ECO:0000256" key="1">
    <source>
        <dbReference type="PROSITE-ProRule" id="PRU00047"/>
    </source>
</evidence>